<gene>
    <name evidence="2" type="ORF">Sradi_2859900</name>
</gene>
<evidence type="ECO:0000256" key="1">
    <source>
        <dbReference type="SAM" id="MobiDB-lite"/>
    </source>
</evidence>
<evidence type="ECO:0000313" key="2">
    <source>
        <dbReference type="EMBL" id="KAL0384656.1"/>
    </source>
</evidence>
<feature type="region of interest" description="Disordered" evidence="1">
    <location>
        <begin position="1"/>
        <end position="35"/>
    </location>
</feature>
<comment type="caution">
    <text evidence="2">The sequence shown here is derived from an EMBL/GenBank/DDBJ whole genome shotgun (WGS) entry which is preliminary data.</text>
</comment>
<dbReference type="AlphaFoldDB" id="A0AAW2RYT6"/>
<feature type="compositionally biased region" description="Basic and acidic residues" evidence="1">
    <location>
        <begin position="20"/>
        <end position="33"/>
    </location>
</feature>
<accession>A0AAW2RYT6</accession>
<proteinExistence type="predicted"/>
<feature type="compositionally biased region" description="Polar residues" evidence="1">
    <location>
        <begin position="49"/>
        <end position="69"/>
    </location>
</feature>
<feature type="region of interest" description="Disordered" evidence="1">
    <location>
        <begin position="48"/>
        <end position="70"/>
    </location>
</feature>
<feature type="compositionally biased region" description="Basic and acidic residues" evidence="1">
    <location>
        <begin position="1"/>
        <end position="10"/>
    </location>
</feature>
<organism evidence="2">
    <name type="scientific">Sesamum radiatum</name>
    <name type="common">Black benniseed</name>
    <dbReference type="NCBI Taxonomy" id="300843"/>
    <lineage>
        <taxon>Eukaryota</taxon>
        <taxon>Viridiplantae</taxon>
        <taxon>Streptophyta</taxon>
        <taxon>Embryophyta</taxon>
        <taxon>Tracheophyta</taxon>
        <taxon>Spermatophyta</taxon>
        <taxon>Magnoliopsida</taxon>
        <taxon>eudicotyledons</taxon>
        <taxon>Gunneridae</taxon>
        <taxon>Pentapetalae</taxon>
        <taxon>asterids</taxon>
        <taxon>lamiids</taxon>
        <taxon>Lamiales</taxon>
        <taxon>Pedaliaceae</taxon>
        <taxon>Sesamum</taxon>
    </lineage>
</organism>
<name>A0AAW2RYT6_SESRA</name>
<feature type="compositionally biased region" description="Basic and acidic residues" evidence="1">
    <location>
        <begin position="106"/>
        <end position="120"/>
    </location>
</feature>
<dbReference type="EMBL" id="JACGWJ010000012">
    <property type="protein sequence ID" value="KAL0384656.1"/>
    <property type="molecule type" value="Genomic_DNA"/>
</dbReference>
<protein>
    <submittedName>
        <fullName evidence="2">Uncharacterized protein</fullName>
    </submittedName>
</protein>
<feature type="region of interest" description="Disordered" evidence="1">
    <location>
        <begin position="96"/>
        <end position="120"/>
    </location>
</feature>
<sequence length="120" mass="13847">MRDDDRDKYNHRGHARTNTRHQEKRHETVDGSRHAGSRWCLLDDDGIKTMNQSGKSTSARQQYKVSTSPGDHWDVRGSSFSGYWSDEDRDTAQIYTYQSPGSDSNEELKIKGPRDKLLMN</sequence>
<reference evidence="2" key="1">
    <citation type="submission" date="2020-06" db="EMBL/GenBank/DDBJ databases">
        <authorList>
            <person name="Li T."/>
            <person name="Hu X."/>
            <person name="Zhang T."/>
            <person name="Song X."/>
            <person name="Zhang H."/>
            <person name="Dai N."/>
            <person name="Sheng W."/>
            <person name="Hou X."/>
            <person name="Wei L."/>
        </authorList>
    </citation>
    <scope>NUCLEOTIDE SEQUENCE</scope>
    <source>
        <strain evidence="2">G02</strain>
        <tissue evidence="2">Leaf</tissue>
    </source>
</reference>
<reference evidence="2" key="2">
    <citation type="journal article" date="2024" name="Plant">
        <title>Genomic evolution and insights into agronomic trait innovations of Sesamum species.</title>
        <authorList>
            <person name="Miao H."/>
            <person name="Wang L."/>
            <person name="Qu L."/>
            <person name="Liu H."/>
            <person name="Sun Y."/>
            <person name="Le M."/>
            <person name="Wang Q."/>
            <person name="Wei S."/>
            <person name="Zheng Y."/>
            <person name="Lin W."/>
            <person name="Duan Y."/>
            <person name="Cao H."/>
            <person name="Xiong S."/>
            <person name="Wang X."/>
            <person name="Wei L."/>
            <person name="Li C."/>
            <person name="Ma Q."/>
            <person name="Ju M."/>
            <person name="Zhao R."/>
            <person name="Li G."/>
            <person name="Mu C."/>
            <person name="Tian Q."/>
            <person name="Mei H."/>
            <person name="Zhang T."/>
            <person name="Gao T."/>
            <person name="Zhang H."/>
        </authorList>
    </citation>
    <scope>NUCLEOTIDE SEQUENCE</scope>
    <source>
        <strain evidence="2">G02</strain>
    </source>
</reference>